<evidence type="ECO:0000259" key="1">
    <source>
        <dbReference type="PROSITE" id="PS50141"/>
    </source>
</evidence>
<organism evidence="2 3">
    <name type="scientific">Triplophysa tibetana</name>
    <dbReference type="NCBI Taxonomy" id="1572043"/>
    <lineage>
        <taxon>Eukaryota</taxon>
        <taxon>Metazoa</taxon>
        <taxon>Chordata</taxon>
        <taxon>Craniata</taxon>
        <taxon>Vertebrata</taxon>
        <taxon>Euteleostomi</taxon>
        <taxon>Actinopterygii</taxon>
        <taxon>Neopterygii</taxon>
        <taxon>Teleostei</taxon>
        <taxon>Ostariophysi</taxon>
        <taxon>Cypriniformes</taxon>
        <taxon>Nemacheilidae</taxon>
        <taxon>Triplophysa</taxon>
    </lineage>
</organism>
<gene>
    <name evidence="2" type="ORF">E1301_Tti005293</name>
</gene>
<dbReference type="GO" id="GO:0006396">
    <property type="term" value="P:RNA processing"/>
    <property type="evidence" value="ECO:0007669"/>
    <property type="project" value="InterPro"/>
</dbReference>
<dbReference type="GO" id="GO:0008251">
    <property type="term" value="F:tRNA-specific adenosine deaminase activity"/>
    <property type="evidence" value="ECO:0007669"/>
    <property type="project" value="TreeGrafter"/>
</dbReference>
<dbReference type="Pfam" id="PF02137">
    <property type="entry name" value="A_deamin"/>
    <property type="match status" value="2"/>
</dbReference>
<dbReference type="InterPro" id="IPR002466">
    <property type="entry name" value="A_deamin"/>
</dbReference>
<evidence type="ECO:0000313" key="2">
    <source>
        <dbReference type="EMBL" id="KAA0723174.1"/>
    </source>
</evidence>
<dbReference type="SMART" id="SM00552">
    <property type="entry name" value="ADEAMc"/>
    <property type="match status" value="1"/>
</dbReference>
<name>A0A5A9PLF9_9TELE</name>
<protein>
    <submittedName>
        <fullName evidence="2">Adenosine deaminase domain-containing protein 2</fullName>
    </submittedName>
</protein>
<comment type="caution">
    <text evidence="2">The sequence shown here is derived from an EMBL/GenBank/DDBJ whole genome shotgun (WGS) entry which is preliminary data.</text>
</comment>
<sequence length="407" mass="45268">MADHSGNAEGKRLPRMAATFMMRFASEREPTLGIHRASFTPLVPYSEFEDSPHTGEDCDSTQPDLCNLADIGEAFNVGPQTVEIQPLESPPQVEDLGSDRDSPSAWSLGEITARENILEGLENSPHKQSVKFTDWHKKRITAVCTEQFDRLLRECPEYHSTKSCFAAFVLERGGQRCDEYEVIALGSGLSCCSGWLSYTGSVVHDCHAIVLARRALKRYLYKQLLLFYSSDPELQHRSILEGISSERLLQLKPHTYLHLYTNKTPKGAAQCILLIGGARICCMSSSDKLTRWTVTGVQGALLSHFINPVYITSIVLGDSRHCSEKVSEIINKRLGTGWMDPLPPPFKHTTVLFLSGENVGPVESSDYCNNLSVNWCLGDSSIEVLDCTTGYAINKSVILFAFLIHYI</sequence>
<dbReference type="GO" id="GO:0005737">
    <property type="term" value="C:cytoplasm"/>
    <property type="evidence" value="ECO:0007669"/>
    <property type="project" value="TreeGrafter"/>
</dbReference>
<evidence type="ECO:0000313" key="3">
    <source>
        <dbReference type="Proteomes" id="UP000324632"/>
    </source>
</evidence>
<dbReference type="PANTHER" id="PTHR10910">
    <property type="entry name" value="EUKARYOTE SPECIFIC DSRNA BINDING PROTEIN"/>
    <property type="match status" value="1"/>
</dbReference>
<dbReference type="PANTHER" id="PTHR10910:SF106">
    <property type="entry name" value="ADENOSINE DEAMINASE DOMAIN-CONTAINING PROTEIN 2"/>
    <property type="match status" value="1"/>
</dbReference>
<proteinExistence type="predicted"/>
<feature type="domain" description="A to I editase" evidence="1">
    <location>
        <begin position="184"/>
        <end position="390"/>
    </location>
</feature>
<dbReference type="GO" id="GO:0003725">
    <property type="term" value="F:double-stranded RNA binding"/>
    <property type="evidence" value="ECO:0007669"/>
    <property type="project" value="TreeGrafter"/>
</dbReference>
<keyword evidence="3" id="KW-1185">Reference proteome</keyword>
<dbReference type="EMBL" id="SOYY01000003">
    <property type="protein sequence ID" value="KAA0723174.1"/>
    <property type="molecule type" value="Genomic_DNA"/>
</dbReference>
<dbReference type="AlphaFoldDB" id="A0A5A9PLF9"/>
<dbReference type="PROSITE" id="PS50141">
    <property type="entry name" value="A_DEAMIN_EDITASE"/>
    <property type="match status" value="1"/>
</dbReference>
<dbReference type="Proteomes" id="UP000324632">
    <property type="component" value="Chromosome 3"/>
</dbReference>
<dbReference type="GO" id="GO:0005730">
    <property type="term" value="C:nucleolus"/>
    <property type="evidence" value="ECO:0007669"/>
    <property type="project" value="TreeGrafter"/>
</dbReference>
<reference evidence="2 3" key="1">
    <citation type="journal article" date="2019" name="Mol. Ecol. Resour.">
        <title>Chromosome-level genome assembly of Triplophysa tibetana, a fish adapted to the harsh high-altitude environment of the Tibetan Plateau.</title>
        <authorList>
            <person name="Yang X."/>
            <person name="Liu H."/>
            <person name="Ma Z."/>
            <person name="Zou Y."/>
            <person name="Zou M."/>
            <person name="Mao Y."/>
            <person name="Li X."/>
            <person name="Wang H."/>
            <person name="Chen T."/>
            <person name="Wang W."/>
            <person name="Yang R."/>
        </authorList>
    </citation>
    <scope>NUCLEOTIDE SEQUENCE [LARGE SCALE GENOMIC DNA]</scope>
    <source>
        <strain evidence="2">TTIB1903HZAU</strain>
        <tissue evidence="2">Muscle</tissue>
    </source>
</reference>
<accession>A0A5A9PLF9</accession>
<dbReference type="GO" id="GO:0006382">
    <property type="term" value="P:adenosine to inosine editing"/>
    <property type="evidence" value="ECO:0007669"/>
    <property type="project" value="TreeGrafter"/>
</dbReference>
<dbReference type="GO" id="GO:0003726">
    <property type="term" value="F:double-stranded RNA adenosine deaminase activity"/>
    <property type="evidence" value="ECO:0007669"/>
    <property type="project" value="TreeGrafter"/>
</dbReference>